<organism evidence="6 7">
    <name type="scientific">Dictyobacter halimunensis</name>
    <dbReference type="NCBI Taxonomy" id="3026934"/>
    <lineage>
        <taxon>Bacteria</taxon>
        <taxon>Bacillati</taxon>
        <taxon>Chloroflexota</taxon>
        <taxon>Ktedonobacteria</taxon>
        <taxon>Ktedonobacterales</taxon>
        <taxon>Dictyobacteraceae</taxon>
        <taxon>Dictyobacter</taxon>
    </lineage>
</organism>
<sequence length="237" mass="27392">MDSNNQKRKTYQHHRESQRERILEAAKTLFIRDGIDHVNIGDIAAAAHISRMTLYEYYPNKQEVAWAIFQKLVEDMQTDPPGQLLQSDGNGFQRIEHTVLLLLDLLEQHPEHLRFIVEFNSLYAREGNPARVRHIVEQAWPGGRDPLAQMIQQGITDGSLRPDLDPNLLSSAIWNLLNGMNSRFALLGDLICEEYGQPVMEIYREICRAFLRGIQSPLHLRRKHHDQTTLRSRLGIL</sequence>
<dbReference type="InterPro" id="IPR036271">
    <property type="entry name" value="Tet_transcr_reg_TetR-rel_C_sf"/>
</dbReference>
<dbReference type="Pfam" id="PF16925">
    <property type="entry name" value="TetR_C_13"/>
    <property type="match status" value="1"/>
</dbReference>
<dbReference type="SUPFAM" id="SSF48498">
    <property type="entry name" value="Tetracyclin repressor-like, C-terminal domain"/>
    <property type="match status" value="1"/>
</dbReference>
<gene>
    <name evidence="6" type="ORF">KDH_08270</name>
</gene>
<dbReference type="PANTHER" id="PTHR30055">
    <property type="entry name" value="HTH-TYPE TRANSCRIPTIONAL REGULATOR RUTR"/>
    <property type="match status" value="1"/>
</dbReference>
<dbReference type="PRINTS" id="PR00455">
    <property type="entry name" value="HTHTETR"/>
</dbReference>
<dbReference type="PROSITE" id="PS50977">
    <property type="entry name" value="HTH_TETR_2"/>
    <property type="match status" value="1"/>
</dbReference>
<dbReference type="Pfam" id="PF00440">
    <property type="entry name" value="TetR_N"/>
    <property type="match status" value="1"/>
</dbReference>
<keyword evidence="1" id="KW-0805">Transcription regulation</keyword>
<dbReference type="InterPro" id="IPR050109">
    <property type="entry name" value="HTH-type_TetR-like_transc_reg"/>
</dbReference>
<accession>A0ABQ6FIL7</accession>
<dbReference type="PANTHER" id="PTHR30055:SF234">
    <property type="entry name" value="HTH-TYPE TRANSCRIPTIONAL REGULATOR BETI"/>
    <property type="match status" value="1"/>
</dbReference>
<reference evidence="6 7" key="1">
    <citation type="submission" date="2023-02" db="EMBL/GenBank/DDBJ databases">
        <title>Dictyobacter halimunensis sp. nov., a new member of the class Ktedonobacteria from forest soil in a geothermal area.</title>
        <authorList>
            <person name="Rachmania M.K."/>
            <person name="Ningsih F."/>
            <person name="Sakai Y."/>
            <person name="Yabe S."/>
            <person name="Yokota A."/>
            <person name="Sjamsuridzal W."/>
        </authorList>
    </citation>
    <scope>NUCLEOTIDE SEQUENCE [LARGE SCALE GENOMIC DNA]</scope>
    <source>
        <strain evidence="6 7">S3.2.2.5</strain>
    </source>
</reference>
<dbReference type="InterPro" id="IPR009057">
    <property type="entry name" value="Homeodomain-like_sf"/>
</dbReference>
<evidence type="ECO:0000256" key="3">
    <source>
        <dbReference type="ARBA" id="ARBA00023163"/>
    </source>
</evidence>
<dbReference type="InterPro" id="IPR001647">
    <property type="entry name" value="HTH_TetR"/>
</dbReference>
<feature type="DNA-binding region" description="H-T-H motif" evidence="4">
    <location>
        <begin position="39"/>
        <end position="58"/>
    </location>
</feature>
<keyword evidence="3" id="KW-0804">Transcription</keyword>
<dbReference type="Gene3D" id="1.10.357.10">
    <property type="entry name" value="Tetracycline Repressor, domain 2"/>
    <property type="match status" value="1"/>
</dbReference>
<evidence type="ECO:0000256" key="2">
    <source>
        <dbReference type="ARBA" id="ARBA00023125"/>
    </source>
</evidence>
<dbReference type="EMBL" id="BSRI01000001">
    <property type="protein sequence ID" value="GLV53976.1"/>
    <property type="molecule type" value="Genomic_DNA"/>
</dbReference>
<evidence type="ECO:0000256" key="4">
    <source>
        <dbReference type="PROSITE-ProRule" id="PRU00335"/>
    </source>
</evidence>
<keyword evidence="2 4" id="KW-0238">DNA-binding</keyword>
<dbReference type="InterPro" id="IPR011075">
    <property type="entry name" value="TetR_C"/>
</dbReference>
<dbReference type="RefSeq" id="WP_338247695.1">
    <property type="nucleotide sequence ID" value="NZ_BSRI01000001.1"/>
</dbReference>
<dbReference type="SUPFAM" id="SSF46689">
    <property type="entry name" value="Homeodomain-like"/>
    <property type="match status" value="1"/>
</dbReference>
<feature type="domain" description="HTH tetR-type" evidence="5">
    <location>
        <begin position="16"/>
        <end position="76"/>
    </location>
</feature>
<proteinExistence type="predicted"/>
<comment type="caution">
    <text evidence="6">The sequence shown here is derived from an EMBL/GenBank/DDBJ whole genome shotgun (WGS) entry which is preliminary data.</text>
</comment>
<evidence type="ECO:0000259" key="5">
    <source>
        <dbReference type="PROSITE" id="PS50977"/>
    </source>
</evidence>
<evidence type="ECO:0000313" key="6">
    <source>
        <dbReference type="EMBL" id="GLV53976.1"/>
    </source>
</evidence>
<keyword evidence="7" id="KW-1185">Reference proteome</keyword>
<dbReference type="Proteomes" id="UP001344906">
    <property type="component" value="Unassembled WGS sequence"/>
</dbReference>
<dbReference type="Gene3D" id="1.10.10.60">
    <property type="entry name" value="Homeodomain-like"/>
    <property type="match status" value="1"/>
</dbReference>
<evidence type="ECO:0000313" key="7">
    <source>
        <dbReference type="Proteomes" id="UP001344906"/>
    </source>
</evidence>
<protein>
    <recommendedName>
        <fullName evidence="5">HTH tetR-type domain-containing protein</fullName>
    </recommendedName>
</protein>
<evidence type="ECO:0000256" key="1">
    <source>
        <dbReference type="ARBA" id="ARBA00023015"/>
    </source>
</evidence>
<name>A0ABQ6FIL7_9CHLR</name>